<comment type="caution">
    <text evidence="3">The sequence shown here is derived from an EMBL/GenBank/DDBJ whole genome shotgun (WGS) entry which is preliminary data.</text>
</comment>
<dbReference type="InterPro" id="IPR058268">
    <property type="entry name" value="DUF7962"/>
</dbReference>
<name>A0ABR0E3S5_ZASCE</name>
<evidence type="ECO:0008006" key="5">
    <source>
        <dbReference type="Google" id="ProtNLM"/>
    </source>
</evidence>
<dbReference type="Proteomes" id="UP001305779">
    <property type="component" value="Unassembled WGS sequence"/>
</dbReference>
<dbReference type="Pfam" id="PF13417">
    <property type="entry name" value="GST_N_3"/>
    <property type="match status" value="1"/>
</dbReference>
<accession>A0ABR0E3S5</accession>
<evidence type="ECO:0000259" key="2">
    <source>
        <dbReference type="Pfam" id="PF25907"/>
    </source>
</evidence>
<protein>
    <recommendedName>
        <fullName evidence="5">GST N-terminal domain-containing protein</fullName>
    </recommendedName>
</protein>
<evidence type="ECO:0000313" key="4">
    <source>
        <dbReference type="Proteomes" id="UP001305779"/>
    </source>
</evidence>
<proteinExistence type="predicted"/>
<feature type="domain" description="GST N-terminal" evidence="1">
    <location>
        <begin position="7"/>
        <end position="74"/>
    </location>
</feature>
<dbReference type="Pfam" id="PF25907">
    <property type="entry name" value="DUF7962"/>
    <property type="match status" value="1"/>
</dbReference>
<dbReference type="InterPro" id="IPR004045">
    <property type="entry name" value="Glutathione_S-Trfase_N"/>
</dbReference>
<keyword evidence="4" id="KW-1185">Reference proteome</keyword>
<evidence type="ECO:0000313" key="3">
    <source>
        <dbReference type="EMBL" id="KAK4495763.1"/>
    </source>
</evidence>
<dbReference type="SUPFAM" id="SSF47616">
    <property type="entry name" value="GST C-terminal domain-like"/>
    <property type="match status" value="1"/>
</dbReference>
<evidence type="ECO:0000259" key="1">
    <source>
        <dbReference type="Pfam" id="PF13417"/>
    </source>
</evidence>
<feature type="domain" description="DUF7962" evidence="2">
    <location>
        <begin position="112"/>
        <end position="209"/>
    </location>
</feature>
<gene>
    <name evidence="3" type="ORF">PRZ48_013031</name>
</gene>
<sequence length="300" mass="32848">MAPVIHFDYDFSPYGQKTKLLLAATQTPFQKSDQPIVLPRPDLEALGITYRRIPLLAIGKDVYVDSAHIIQKILADLAVKPIKQTPADHAYAVWGDEVFSGALGIIPSELLTEGFVKDREAIFPFLTRPDLKTLRPSAVAQFRSRLHQVETEFLKGSSGPFIGGSEISLADVHIVWPLRWAIKNLGLGEKDGVGPKDFPKVYKLIESLPEAKPEVLDASTVKDQILGSEYTAKGPTEVEKGDALGLEKGTSVNVESFDSTPGSFPQAGKLVGTTIDEVVIEIPNGIRLHFPRIGYIVRPQ</sequence>
<organism evidence="3 4">
    <name type="scientific">Zasmidium cellare</name>
    <name type="common">Wine cellar mold</name>
    <name type="synonym">Racodium cellare</name>
    <dbReference type="NCBI Taxonomy" id="395010"/>
    <lineage>
        <taxon>Eukaryota</taxon>
        <taxon>Fungi</taxon>
        <taxon>Dikarya</taxon>
        <taxon>Ascomycota</taxon>
        <taxon>Pezizomycotina</taxon>
        <taxon>Dothideomycetes</taxon>
        <taxon>Dothideomycetidae</taxon>
        <taxon>Mycosphaerellales</taxon>
        <taxon>Mycosphaerellaceae</taxon>
        <taxon>Zasmidium</taxon>
    </lineage>
</organism>
<dbReference type="EMBL" id="JAXOVC010000011">
    <property type="protein sequence ID" value="KAK4495763.1"/>
    <property type="molecule type" value="Genomic_DNA"/>
</dbReference>
<dbReference type="InterPro" id="IPR036282">
    <property type="entry name" value="Glutathione-S-Trfase_C_sf"/>
</dbReference>
<dbReference type="Gene3D" id="1.20.1050.10">
    <property type="match status" value="1"/>
</dbReference>
<dbReference type="Gene3D" id="3.40.30.110">
    <property type="match status" value="2"/>
</dbReference>
<reference evidence="3 4" key="1">
    <citation type="journal article" date="2023" name="G3 (Bethesda)">
        <title>A chromosome-level genome assembly of Zasmidium syzygii isolated from banana leaves.</title>
        <authorList>
            <person name="van Westerhoven A.C."/>
            <person name="Mehrabi R."/>
            <person name="Talebi R."/>
            <person name="Steentjes M.B.F."/>
            <person name="Corcolon B."/>
            <person name="Chong P.A."/>
            <person name="Kema G.H.J."/>
            <person name="Seidl M.F."/>
        </authorList>
    </citation>
    <scope>NUCLEOTIDE SEQUENCE [LARGE SCALE GENOMIC DNA]</scope>
    <source>
        <strain evidence="3 4">P124</strain>
    </source>
</reference>
<dbReference type="SUPFAM" id="SSF52833">
    <property type="entry name" value="Thioredoxin-like"/>
    <property type="match status" value="1"/>
</dbReference>
<dbReference type="InterPro" id="IPR036249">
    <property type="entry name" value="Thioredoxin-like_sf"/>
</dbReference>